<sequence length="452" mass="51193">MLLKRFLSIIRRHKNLKTLTCLIRQIEQQDNGRIRAWYKELNQKDKGYAASQAKWYDPALNTSDWAKMEIPGYWADTELGAVNGVVWFRKKVEVPTSMAGQPAKLNMGRIVDADSVFVNGQFIGSTGYQYPPRWYNIPEGVLRAGDNTIAIRVINERGRGGFILDKPYKLEIGNLVIDLKGQWQYRLGASMEPLGGQTFVRWKPEGLYNAMIAPLTNYRIKGVIWYQGESNTDRASEYQKLFPALIQNWRNKWEQGSFPFLFVQLANFMEPNEQPSESNWAQLREAQQKALALPNTGMAVAIDLGEWNDIHPLNKKEVGKRLALAAQKVAYGESIVYAGPQYQSMKRNGNKIILSFRNTGSGLEAKGGDILKHFAIAGPDKKFVWANARIENNKVIVWSDKVPNPVAVRYAWADNPEGANLYNKEGLPAAPFKTDWFLHTSLENNKEPGPPT</sequence>
<keyword evidence="1" id="KW-0378">Hydrolase</keyword>
<dbReference type="InterPro" id="IPR036514">
    <property type="entry name" value="SGNH_hydro_sf"/>
</dbReference>
<dbReference type="Pfam" id="PF03629">
    <property type="entry name" value="SASA"/>
    <property type="match status" value="1"/>
</dbReference>
<evidence type="ECO:0000256" key="1">
    <source>
        <dbReference type="ARBA" id="ARBA00022801"/>
    </source>
</evidence>
<keyword evidence="6" id="KW-1185">Reference proteome</keyword>
<proteinExistence type="predicted"/>
<gene>
    <name evidence="5" type="ORF">ACFSKU_07720</name>
</gene>
<accession>A0ABW4WVJ9</accession>
<comment type="caution">
    <text evidence="5">The sequence shown here is derived from an EMBL/GenBank/DDBJ whole genome shotgun (WGS) entry which is preliminary data.</text>
</comment>
<organism evidence="5 6">
    <name type="scientific">Pontibacter silvestris</name>
    <dbReference type="NCBI Taxonomy" id="2305183"/>
    <lineage>
        <taxon>Bacteria</taxon>
        <taxon>Pseudomonadati</taxon>
        <taxon>Bacteroidota</taxon>
        <taxon>Cytophagia</taxon>
        <taxon>Cytophagales</taxon>
        <taxon>Hymenobacteraceae</taxon>
        <taxon>Pontibacter</taxon>
    </lineage>
</organism>
<dbReference type="PANTHER" id="PTHR22901">
    <property type="entry name" value="SIALATE O-ACETYLESTERASE"/>
    <property type="match status" value="1"/>
</dbReference>
<name>A0ABW4WVJ9_9BACT</name>
<dbReference type="InterPro" id="IPR025300">
    <property type="entry name" value="BetaGal_jelly_roll_dom"/>
</dbReference>
<dbReference type="PANTHER" id="PTHR22901:SF0">
    <property type="entry name" value="SIALATE O-ACETYLESTERASE"/>
    <property type="match status" value="1"/>
</dbReference>
<dbReference type="SUPFAM" id="SSF49785">
    <property type="entry name" value="Galactose-binding domain-like"/>
    <property type="match status" value="1"/>
</dbReference>
<evidence type="ECO:0000259" key="3">
    <source>
        <dbReference type="Pfam" id="PF03629"/>
    </source>
</evidence>
<dbReference type="InterPro" id="IPR008979">
    <property type="entry name" value="Galactose-bd-like_sf"/>
</dbReference>
<evidence type="ECO:0000313" key="6">
    <source>
        <dbReference type="Proteomes" id="UP001597369"/>
    </source>
</evidence>
<reference evidence="6" key="1">
    <citation type="journal article" date="2019" name="Int. J. Syst. Evol. Microbiol.">
        <title>The Global Catalogue of Microorganisms (GCM) 10K type strain sequencing project: providing services to taxonomists for standard genome sequencing and annotation.</title>
        <authorList>
            <consortium name="The Broad Institute Genomics Platform"/>
            <consortium name="The Broad Institute Genome Sequencing Center for Infectious Disease"/>
            <person name="Wu L."/>
            <person name="Ma J."/>
        </authorList>
    </citation>
    <scope>NUCLEOTIDE SEQUENCE [LARGE SCALE GENOMIC DNA]</scope>
    <source>
        <strain evidence="6">JCM 16545</strain>
    </source>
</reference>
<dbReference type="InterPro" id="IPR005181">
    <property type="entry name" value="SASA"/>
</dbReference>
<evidence type="ECO:0000313" key="5">
    <source>
        <dbReference type="EMBL" id="MFD2066768.1"/>
    </source>
</evidence>
<dbReference type="Gene3D" id="2.60.120.260">
    <property type="entry name" value="Galactose-binding domain-like"/>
    <property type="match status" value="1"/>
</dbReference>
<dbReference type="Pfam" id="PF13364">
    <property type="entry name" value="BetaGal_ABD2"/>
    <property type="match status" value="1"/>
</dbReference>
<dbReference type="SUPFAM" id="SSF52266">
    <property type="entry name" value="SGNH hydrolase"/>
    <property type="match status" value="1"/>
</dbReference>
<feature type="domain" description="Beta-galactosidase jelly roll" evidence="4">
    <location>
        <begin position="53"/>
        <end position="154"/>
    </location>
</feature>
<evidence type="ECO:0000256" key="2">
    <source>
        <dbReference type="ARBA" id="ARBA00023295"/>
    </source>
</evidence>
<dbReference type="Gene3D" id="3.40.50.1110">
    <property type="entry name" value="SGNH hydrolase"/>
    <property type="match status" value="1"/>
</dbReference>
<evidence type="ECO:0000259" key="4">
    <source>
        <dbReference type="Pfam" id="PF13364"/>
    </source>
</evidence>
<feature type="domain" description="Sialate O-acetylesterase" evidence="3">
    <location>
        <begin position="195"/>
        <end position="326"/>
    </location>
</feature>
<protein>
    <submittedName>
        <fullName evidence="5">Sialate O-acetylesterase</fullName>
    </submittedName>
</protein>
<dbReference type="InterPro" id="IPR039329">
    <property type="entry name" value="SIAE"/>
</dbReference>
<dbReference type="EMBL" id="JBHUHV010000022">
    <property type="protein sequence ID" value="MFD2066768.1"/>
    <property type="molecule type" value="Genomic_DNA"/>
</dbReference>
<keyword evidence="2" id="KW-0326">Glycosidase</keyword>
<dbReference type="Proteomes" id="UP001597369">
    <property type="component" value="Unassembled WGS sequence"/>
</dbReference>
<dbReference type="RefSeq" id="WP_229960747.1">
    <property type="nucleotide sequence ID" value="NZ_JAJJWI010000008.1"/>
</dbReference>